<evidence type="ECO:0000313" key="8">
    <source>
        <dbReference type="EMBL" id="GAA2149976.1"/>
    </source>
</evidence>
<dbReference type="InterPro" id="IPR001867">
    <property type="entry name" value="OmpR/PhoB-type_DNA-bd"/>
</dbReference>
<evidence type="ECO:0000256" key="5">
    <source>
        <dbReference type="PROSITE-ProRule" id="PRU00221"/>
    </source>
</evidence>
<dbReference type="EMBL" id="BAAAQR010000009">
    <property type="protein sequence ID" value="GAA2149976.1"/>
    <property type="molecule type" value="Genomic_DNA"/>
</dbReference>
<keyword evidence="3 6" id="KW-0238">DNA-binding</keyword>
<dbReference type="PROSITE" id="PS50082">
    <property type="entry name" value="WD_REPEATS_2"/>
    <property type="match status" value="1"/>
</dbReference>
<proteinExistence type="inferred from homology"/>
<dbReference type="Gene3D" id="3.40.50.300">
    <property type="entry name" value="P-loop containing nucleotide triphosphate hydrolases"/>
    <property type="match status" value="1"/>
</dbReference>
<sequence>MGIALLGPLDVDGSRAALGARDRVVLAALAMGPRRTLTAEQLADAVWGASPPASWRKNLQSCIVRLRRVLGADAIVTTPQGYRLAVPHDDVDADLFERLVARGQELLTLGETERAAYTLERALALWRGPPLAELEEWEPGRIEAERLEELRCEAEEHWVDASLRSGHHGEVLAQAQAMVRASPLRERRWQLLALAEYQCGRQGEALQTLADLRRMLAQELGIDPDPGSADLEQAILRHDPVLDVHPAATAASDRSPYPGLSAYDVADAEAFFGRERDISACLDRLRTTGVLAVVGPSGTGKSSLVRAGVAASLRREGYDVEVVTPGPRPLDALPARGRPRRRSVLVVDQCEEVFTLCDDPAARTAFLDRVVARAGSPGDPGLVVALRADRTGDLTTHQACGRLVERGLYLLASMREDDLRAAIEGPARQAGLVVEPGLVDLLLREVEGEPAALPLLSHSLRETWLRREGRSLTVAGYRASGGIREAVARTAEDVYTRLDVHQRDPLRDLLRRLVAPGPDGQPVLSRVPLRLVTADPVQAAIVDTLIRSRILSSDEVSVALTHEAIVRAWPRLRRWLDEDLEGRRILHHLAGAADAWDRLGRPASDLYRGARLQQALEWCGRERPELAPAERDFLESGWRLAETEEQSELRQAREQSRMIHRLRLVLAGALVLLLAALAATVYAAHQGRVADRSASRARAAEVDAVARGAGANALVTRDVDESLLLAVAGVRLDDSVDTRNSLLAAIGRYPALFASTPMPGQAQVLRLDVSPDGERVATMDDRHRVRLFDVDSGALLAQRQAGVELADATVRERLLAFSPGGRTLAVGLTATRGPSVELLDARTLRPQGAGLAGAGTQGWLVTDLSFSQDGRHLAAGVRRVGAAGSGSGAPSAAALVWDLRRGGGPATVDLHGASWQSVALSPDGRVLYTTTPLVRHDLVGGGSRVLGASGLDNLSMSPDGRLLAGVEGGHAVLRDGRSGRLVTRLRSGLDVAQVRFSTDGRRLALVEWNERQVEIWQVAADRPRRLTTVALDRGSFRAVDFSGDASYLVSTSGASTLRRWDLTGQRHYVRRGSQPDRRVLGGFGDVAPDGEREVFLPFEGGGFGFRDLESGAETRVVPWGEGFRHTLGTWHPDGIHYATAVGDRLRVWDVRSARRVDGARLPSRRVTEIDYTPDGSRLAVAELSGRVSMLATSTWEPVGRPVEVGEPVSWVQVAPDDRTAVVLTGGPSGNDLWIDAASGWAVLDLEQGRVVRRGDLGFADTSWLGLSPDGRYAAITGGSPAERLDPTGTDGRLAVIDLRTGRLVRTPVVAHAGAAWQLDYSPDGSRIVTAGLDGTVALWDAEAGTLLSRVEIEGRPFVGVAFLPDGRSARAVEWGTGRTWIWDLSARSALYYACRAAGRELTLEEWREHFGDRPYERVCES</sequence>
<comment type="caution">
    <text evidence="8">The sequence shown here is derived from an EMBL/GenBank/DDBJ whole genome shotgun (WGS) entry which is preliminary data.</text>
</comment>
<dbReference type="Pfam" id="PF03704">
    <property type="entry name" value="BTAD"/>
    <property type="match status" value="1"/>
</dbReference>
<keyword evidence="5" id="KW-0853">WD repeat</keyword>
<feature type="domain" description="OmpR/PhoB-type" evidence="7">
    <location>
        <begin position="1"/>
        <end position="86"/>
    </location>
</feature>
<accession>A0ABN2ZY23</accession>
<dbReference type="Pfam" id="PF00486">
    <property type="entry name" value="Trans_reg_C"/>
    <property type="match status" value="1"/>
</dbReference>
<dbReference type="Gene3D" id="1.10.10.10">
    <property type="entry name" value="Winged helix-like DNA-binding domain superfamily/Winged helix DNA-binding domain"/>
    <property type="match status" value="1"/>
</dbReference>
<dbReference type="PROSITE" id="PS51755">
    <property type="entry name" value="OMPR_PHOB"/>
    <property type="match status" value="1"/>
</dbReference>
<organism evidence="8 9">
    <name type="scientific">Nocardioides koreensis</name>
    <dbReference type="NCBI Taxonomy" id="433651"/>
    <lineage>
        <taxon>Bacteria</taxon>
        <taxon>Bacillati</taxon>
        <taxon>Actinomycetota</taxon>
        <taxon>Actinomycetes</taxon>
        <taxon>Propionibacteriales</taxon>
        <taxon>Nocardioidaceae</taxon>
        <taxon>Nocardioides</taxon>
    </lineage>
</organism>
<dbReference type="CDD" id="cd15831">
    <property type="entry name" value="BTAD"/>
    <property type="match status" value="1"/>
</dbReference>
<protein>
    <recommendedName>
        <fullName evidence="7">OmpR/PhoB-type domain-containing protein</fullName>
    </recommendedName>
</protein>
<dbReference type="InterPro" id="IPR049052">
    <property type="entry name" value="nSTAND1"/>
</dbReference>
<dbReference type="SMART" id="SM00320">
    <property type="entry name" value="WD40"/>
    <property type="match status" value="5"/>
</dbReference>
<dbReference type="SUPFAM" id="SSF50998">
    <property type="entry name" value="Quinoprotein alcohol dehydrogenase-like"/>
    <property type="match status" value="1"/>
</dbReference>
<comment type="similarity">
    <text evidence="1">Belongs to the AfsR/DnrI/RedD regulatory family.</text>
</comment>
<dbReference type="InterPro" id="IPR011990">
    <property type="entry name" value="TPR-like_helical_dom_sf"/>
</dbReference>
<dbReference type="SUPFAM" id="SSF50969">
    <property type="entry name" value="YVTN repeat-like/Quinoprotein amine dehydrogenase"/>
    <property type="match status" value="1"/>
</dbReference>
<dbReference type="Gene3D" id="2.130.10.10">
    <property type="entry name" value="YVTN repeat-like/Quinoprotein amine dehydrogenase"/>
    <property type="match status" value="4"/>
</dbReference>
<gene>
    <name evidence="8" type="ORF">GCM10009844_30330</name>
</gene>
<dbReference type="InterPro" id="IPR051677">
    <property type="entry name" value="AfsR-DnrI-RedD_regulator"/>
</dbReference>
<evidence type="ECO:0000256" key="1">
    <source>
        <dbReference type="ARBA" id="ARBA00005820"/>
    </source>
</evidence>
<evidence type="ECO:0000256" key="3">
    <source>
        <dbReference type="ARBA" id="ARBA00023125"/>
    </source>
</evidence>
<keyword evidence="4" id="KW-0804">Transcription</keyword>
<keyword evidence="9" id="KW-1185">Reference proteome</keyword>
<dbReference type="SMART" id="SM01043">
    <property type="entry name" value="BTAD"/>
    <property type="match status" value="1"/>
</dbReference>
<dbReference type="InterPro" id="IPR001680">
    <property type="entry name" value="WD40_rpt"/>
</dbReference>
<dbReference type="SUPFAM" id="SSF46894">
    <property type="entry name" value="C-terminal effector domain of the bipartite response regulators"/>
    <property type="match status" value="1"/>
</dbReference>
<dbReference type="RefSeq" id="WP_344153890.1">
    <property type="nucleotide sequence ID" value="NZ_BAAAQR010000009.1"/>
</dbReference>
<evidence type="ECO:0000256" key="4">
    <source>
        <dbReference type="ARBA" id="ARBA00023163"/>
    </source>
</evidence>
<dbReference type="Proteomes" id="UP001501771">
    <property type="component" value="Unassembled WGS sequence"/>
</dbReference>
<dbReference type="SUPFAM" id="SSF48452">
    <property type="entry name" value="TPR-like"/>
    <property type="match status" value="1"/>
</dbReference>
<feature type="repeat" description="WD" evidence="5">
    <location>
        <begin position="1308"/>
        <end position="1349"/>
    </location>
</feature>
<feature type="DNA-binding region" description="OmpR/PhoB-type" evidence="6">
    <location>
        <begin position="1"/>
        <end position="86"/>
    </location>
</feature>
<evidence type="ECO:0000256" key="6">
    <source>
        <dbReference type="PROSITE-ProRule" id="PRU01091"/>
    </source>
</evidence>
<dbReference type="SMART" id="SM00862">
    <property type="entry name" value="Trans_reg_C"/>
    <property type="match status" value="1"/>
</dbReference>
<dbReference type="PROSITE" id="PS50294">
    <property type="entry name" value="WD_REPEATS_REGION"/>
    <property type="match status" value="1"/>
</dbReference>
<dbReference type="InterPro" id="IPR011047">
    <property type="entry name" value="Quinoprotein_ADH-like_sf"/>
</dbReference>
<dbReference type="InterPro" id="IPR036388">
    <property type="entry name" value="WH-like_DNA-bd_sf"/>
</dbReference>
<keyword evidence="2" id="KW-0805">Transcription regulation</keyword>
<evidence type="ECO:0000259" key="7">
    <source>
        <dbReference type="PROSITE" id="PS51755"/>
    </source>
</evidence>
<dbReference type="InterPro" id="IPR016032">
    <property type="entry name" value="Sig_transdc_resp-reg_C-effctor"/>
</dbReference>
<name>A0ABN2ZY23_9ACTN</name>
<dbReference type="SUPFAM" id="SSF52540">
    <property type="entry name" value="P-loop containing nucleoside triphosphate hydrolases"/>
    <property type="match status" value="1"/>
</dbReference>
<dbReference type="PANTHER" id="PTHR35807">
    <property type="entry name" value="TRANSCRIPTIONAL REGULATOR REDD-RELATED"/>
    <property type="match status" value="1"/>
</dbReference>
<evidence type="ECO:0000256" key="2">
    <source>
        <dbReference type="ARBA" id="ARBA00023015"/>
    </source>
</evidence>
<dbReference type="Pfam" id="PF00400">
    <property type="entry name" value="WD40"/>
    <property type="match status" value="1"/>
</dbReference>
<dbReference type="InterPro" id="IPR005158">
    <property type="entry name" value="BTAD"/>
</dbReference>
<dbReference type="InterPro" id="IPR015943">
    <property type="entry name" value="WD40/YVTN_repeat-like_dom_sf"/>
</dbReference>
<dbReference type="InterPro" id="IPR011044">
    <property type="entry name" value="Quino_amine_DH_bsu"/>
</dbReference>
<evidence type="ECO:0000313" key="9">
    <source>
        <dbReference type="Proteomes" id="UP001501771"/>
    </source>
</evidence>
<reference evidence="8 9" key="1">
    <citation type="journal article" date="2019" name="Int. J. Syst. Evol. Microbiol.">
        <title>The Global Catalogue of Microorganisms (GCM) 10K type strain sequencing project: providing services to taxonomists for standard genome sequencing and annotation.</title>
        <authorList>
            <consortium name="The Broad Institute Genomics Platform"/>
            <consortium name="The Broad Institute Genome Sequencing Center for Infectious Disease"/>
            <person name="Wu L."/>
            <person name="Ma J."/>
        </authorList>
    </citation>
    <scope>NUCLEOTIDE SEQUENCE [LARGE SCALE GENOMIC DNA]</scope>
    <source>
        <strain evidence="8 9">JCM 16022</strain>
    </source>
</reference>
<dbReference type="PANTHER" id="PTHR35807:SF1">
    <property type="entry name" value="TRANSCRIPTIONAL REGULATOR REDD"/>
    <property type="match status" value="1"/>
</dbReference>
<dbReference type="Pfam" id="PF20703">
    <property type="entry name" value="nSTAND1"/>
    <property type="match status" value="1"/>
</dbReference>
<dbReference type="InterPro" id="IPR027417">
    <property type="entry name" value="P-loop_NTPase"/>
</dbReference>
<dbReference type="Gene3D" id="1.25.40.10">
    <property type="entry name" value="Tetratricopeptide repeat domain"/>
    <property type="match status" value="1"/>
</dbReference>